<dbReference type="GO" id="GO:0035091">
    <property type="term" value="F:phosphatidylinositol binding"/>
    <property type="evidence" value="ECO:0007669"/>
    <property type="project" value="InterPro"/>
</dbReference>
<evidence type="ECO:0000259" key="2">
    <source>
        <dbReference type="PROSITE" id="PS50195"/>
    </source>
</evidence>
<dbReference type="PROSITE" id="PS50195">
    <property type="entry name" value="PX"/>
    <property type="match status" value="1"/>
</dbReference>
<dbReference type="Gene3D" id="3.30.1520.10">
    <property type="entry name" value="Phox-like domain"/>
    <property type="match status" value="1"/>
</dbReference>
<gene>
    <name evidence="3" type="ORF">NDU88_002231</name>
</gene>
<dbReference type="InterPro" id="IPR036871">
    <property type="entry name" value="PX_dom_sf"/>
</dbReference>
<protein>
    <recommendedName>
        <fullName evidence="2">PX domain-containing protein</fullName>
    </recommendedName>
</protein>
<dbReference type="CDD" id="cd06868">
    <property type="entry name" value="PX_HS1BP3"/>
    <property type="match status" value="1"/>
</dbReference>
<dbReference type="InterPro" id="IPR001683">
    <property type="entry name" value="PX_dom"/>
</dbReference>
<dbReference type="Proteomes" id="UP001066276">
    <property type="component" value="Chromosome 5"/>
</dbReference>
<dbReference type="SUPFAM" id="SSF64268">
    <property type="entry name" value="PX domain"/>
    <property type="match status" value="1"/>
</dbReference>
<sequence length="387" mass="43839">MPAVMVTTRRIQNSHTGIDVSVPEYQEIRGKMMSGHVEYQILVVTRLSAFKSSKHKPEDVVQFVVSKKYSEIEEFYQKLALRYPQTPLPAVPRKVLFVGETDIRERRSIFDEIMRFISKEESLATSAEFLEFLGTQPTSAADFRTQITSERQQEITESESLDFFSEEPPSDTIPEPITRLKEIAKEKMEEEEEEEEEEEILDPLGIMKAKKPKKKVAVKVEQPKPKSKLALFDEEVDPDEDLFGVAKDVPIGTRKTSFTKTDLKLFEDQDLGGTVKLGDSLLLPTACESKPAAFNTILDEDTEDLFRVEEDFEKRLKMGSKTSGKTKPELPAKPALPKKPTIAAKNVPSSGAPAKQQDRNIEVMDQIDILKYIQDNESDDKDSLSLF</sequence>
<accession>A0AAV7R9E5</accession>
<evidence type="ECO:0000313" key="4">
    <source>
        <dbReference type="Proteomes" id="UP001066276"/>
    </source>
</evidence>
<dbReference type="PANTHER" id="PTHR14431:SF1">
    <property type="entry name" value="HCLS1-BINDING PROTEIN 3"/>
    <property type="match status" value="1"/>
</dbReference>
<feature type="domain" description="PX" evidence="2">
    <location>
        <begin position="17"/>
        <end position="140"/>
    </location>
</feature>
<name>A0AAV7R9E5_PLEWA</name>
<keyword evidence="4" id="KW-1185">Reference proteome</keyword>
<dbReference type="PANTHER" id="PTHR14431">
    <property type="entry name" value="HCLS1-BINDING PROTEIN 3"/>
    <property type="match status" value="1"/>
</dbReference>
<dbReference type="EMBL" id="JANPWB010000009">
    <property type="protein sequence ID" value="KAJ1149421.1"/>
    <property type="molecule type" value="Genomic_DNA"/>
</dbReference>
<organism evidence="3 4">
    <name type="scientific">Pleurodeles waltl</name>
    <name type="common">Iberian ribbed newt</name>
    <dbReference type="NCBI Taxonomy" id="8319"/>
    <lineage>
        <taxon>Eukaryota</taxon>
        <taxon>Metazoa</taxon>
        <taxon>Chordata</taxon>
        <taxon>Craniata</taxon>
        <taxon>Vertebrata</taxon>
        <taxon>Euteleostomi</taxon>
        <taxon>Amphibia</taxon>
        <taxon>Batrachia</taxon>
        <taxon>Caudata</taxon>
        <taxon>Salamandroidea</taxon>
        <taxon>Salamandridae</taxon>
        <taxon>Pleurodelinae</taxon>
        <taxon>Pleurodeles</taxon>
    </lineage>
</organism>
<feature type="compositionally biased region" description="Low complexity" evidence="1">
    <location>
        <begin position="332"/>
        <end position="345"/>
    </location>
</feature>
<dbReference type="InterPro" id="IPR039701">
    <property type="entry name" value="HS1BP3"/>
</dbReference>
<evidence type="ECO:0000313" key="3">
    <source>
        <dbReference type="EMBL" id="KAJ1149421.1"/>
    </source>
</evidence>
<comment type="caution">
    <text evidence="3">The sequence shown here is derived from an EMBL/GenBank/DDBJ whole genome shotgun (WGS) entry which is preliminary data.</text>
</comment>
<dbReference type="InterPro" id="IPR037901">
    <property type="entry name" value="HS1BP3_PX"/>
</dbReference>
<feature type="region of interest" description="Disordered" evidence="1">
    <location>
        <begin position="317"/>
        <end position="360"/>
    </location>
</feature>
<dbReference type="AlphaFoldDB" id="A0AAV7R9E5"/>
<dbReference type="SMART" id="SM00312">
    <property type="entry name" value="PX"/>
    <property type="match status" value="1"/>
</dbReference>
<dbReference type="Pfam" id="PF00787">
    <property type="entry name" value="PX"/>
    <property type="match status" value="1"/>
</dbReference>
<proteinExistence type="predicted"/>
<reference evidence="3" key="1">
    <citation type="journal article" date="2022" name="bioRxiv">
        <title>Sequencing and chromosome-scale assembly of the giantPleurodeles waltlgenome.</title>
        <authorList>
            <person name="Brown T."/>
            <person name="Elewa A."/>
            <person name="Iarovenko S."/>
            <person name="Subramanian E."/>
            <person name="Araus A.J."/>
            <person name="Petzold A."/>
            <person name="Susuki M."/>
            <person name="Suzuki K.-i.T."/>
            <person name="Hayashi T."/>
            <person name="Toyoda A."/>
            <person name="Oliveira C."/>
            <person name="Osipova E."/>
            <person name="Leigh N.D."/>
            <person name="Simon A."/>
            <person name="Yun M.H."/>
        </authorList>
    </citation>
    <scope>NUCLEOTIDE SEQUENCE</scope>
    <source>
        <strain evidence="3">20211129_DDA</strain>
        <tissue evidence="3">Liver</tissue>
    </source>
</reference>
<evidence type="ECO:0000256" key="1">
    <source>
        <dbReference type="SAM" id="MobiDB-lite"/>
    </source>
</evidence>